<evidence type="ECO:0000313" key="4">
    <source>
        <dbReference type="Proteomes" id="UP000183417"/>
    </source>
</evidence>
<dbReference type="AlphaFoldDB" id="A0A1H3NJ52"/>
<evidence type="ECO:0000256" key="1">
    <source>
        <dbReference type="SAM" id="MobiDB-lite"/>
    </source>
</evidence>
<gene>
    <name evidence="3" type="ORF">SAMN05421547_1093</name>
</gene>
<evidence type="ECO:0000313" key="3">
    <source>
        <dbReference type="EMBL" id="SDY88947.1"/>
    </source>
</evidence>
<proteinExistence type="predicted"/>
<evidence type="ECO:0000256" key="2">
    <source>
        <dbReference type="SAM" id="Phobius"/>
    </source>
</evidence>
<accession>A0A1H3NJ52</accession>
<dbReference type="EMBL" id="FNPE01000009">
    <property type="protein sequence ID" value="SDY88947.1"/>
    <property type="molecule type" value="Genomic_DNA"/>
</dbReference>
<dbReference type="Proteomes" id="UP000183417">
    <property type="component" value="Unassembled WGS sequence"/>
</dbReference>
<sequence>MSSNVHHLYLFFDTPLQLRRVQLICQYLARQSWEQAERWIHELDPALDRSALWDDDWANASALGHPQHLELGFDTRTTAGMPWRLLETLFQHGLQAAVLHVFYDQVGESERYHFDAGQWVSHHAWLARYPERQVLVDPDAEVYPRPGQEEGNDGTSLRNPAQPMAIRQLRERDQERDRQAQESVQALLETMASLRKSGVSPVDGIAGLFMLRAGFRGLCEAVAFTVVAALAFRGKGLWLWLALGLVLAVVLPLYRMASARREFAGQGGSDPAS</sequence>
<dbReference type="GeneID" id="94692277"/>
<protein>
    <submittedName>
        <fullName evidence="3">Uncharacterized protein</fullName>
    </submittedName>
</protein>
<name>A0A1H3NJ52_9BURK</name>
<feature type="region of interest" description="Disordered" evidence="1">
    <location>
        <begin position="142"/>
        <end position="161"/>
    </location>
</feature>
<feature type="transmembrane region" description="Helical" evidence="2">
    <location>
        <begin position="237"/>
        <end position="254"/>
    </location>
</feature>
<dbReference type="RefSeq" id="WP_074922076.1">
    <property type="nucleotide sequence ID" value="NZ_CP141274.1"/>
</dbReference>
<organism evidence="3 4">
    <name type="scientific">Delftia lacustris</name>
    <dbReference type="NCBI Taxonomy" id="558537"/>
    <lineage>
        <taxon>Bacteria</taxon>
        <taxon>Pseudomonadati</taxon>
        <taxon>Pseudomonadota</taxon>
        <taxon>Betaproteobacteria</taxon>
        <taxon>Burkholderiales</taxon>
        <taxon>Comamonadaceae</taxon>
        <taxon>Delftia</taxon>
    </lineage>
</organism>
<reference evidence="3 4" key="1">
    <citation type="submission" date="2016-10" db="EMBL/GenBank/DDBJ databases">
        <authorList>
            <person name="de Groot N.N."/>
        </authorList>
    </citation>
    <scope>NUCLEOTIDE SEQUENCE [LARGE SCALE GENOMIC DNA]</scope>
    <source>
        <strain evidence="3 4">LMG 24775</strain>
    </source>
</reference>
<keyword evidence="2" id="KW-0812">Transmembrane</keyword>
<keyword evidence="2" id="KW-0472">Membrane</keyword>
<keyword evidence="2" id="KW-1133">Transmembrane helix</keyword>